<dbReference type="InterPro" id="IPR011330">
    <property type="entry name" value="Glyco_hydro/deAcase_b/a-brl"/>
</dbReference>
<reference evidence="1 2" key="1">
    <citation type="journal article" date="2019" name="Int. J. Syst. Evol. Microbiol.">
        <title>The Global Catalogue of Microorganisms (GCM) 10K type strain sequencing project: providing services to taxonomists for standard genome sequencing and annotation.</title>
        <authorList>
            <consortium name="The Broad Institute Genomics Platform"/>
            <consortium name="The Broad Institute Genome Sequencing Center for Infectious Disease"/>
            <person name="Wu L."/>
            <person name="Ma J."/>
        </authorList>
    </citation>
    <scope>NUCLEOTIDE SEQUENCE [LARGE SCALE GENOMIC DNA]</scope>
    <source>
        <strain evidence="1 2">CGMCC 1.10390</strain>
    </source>
</reference>
<protein>
    <recommendedName>
        <fullName evidence="3">Polysaccharide deacetylase</fullName>
    </recommendedName>
</protein>
<dbReference type="Gene3D" id="3.20.20.370">
    <property type="entry name" value="Glycoside hydrolase/deacetylase"/>
    <property type="match status" value="1"/>
</dbReference>
<gene>
    <name evidence="1" type="ORF">ACFSBL_18910</name>
</gene>
<comment type="caution">
    <text evidence="1">The sequence shown here is derived from an EMBL/GenBank/DDBJ whole genome shotgun (WGS) entry which is preliminary data.</text>
</comment>
<accession>A0ABD6DRL4</accession>
<dbReference type="AlphaFoldDB" id="A0ABD6DRL4"/>
<keyword evidence="2" id="KW-1185">Reference proteome</keyword>
<evidence type="ECO:0000313" key="1">
    <source>
        <dbReference type="EMBL" id="MFD1647768.1"/>
    </source>
</evidence>
<dbReference type="SUPFAM" id="SSF88713">
    <property type="entry name" value="Glycoside hydrolase/deacetylase"/>
    <property type="match status" value="1"/>
</dbReference>
<name>A0ABD6DRL4_9EURY</name>
<proteinExistence type="predicted"/>
<evidence type="ECO:0008006" key="3">
    <source>
        <dbReference type="Google" id="ProtNLM"/>
    </source>
</evidence>
<organism evidence="1 2">
    <name type="scientific">Haloarchaeobius litoreus</name>
    <dbReference type="NCBI Taxonomy" id="755306"/>
    <lineage>
        <taxon>Archaea</taxon>
        <taxon>Methanobacteriati</taxon>
        <taxon>Methanobacteriota</taxon>
        <taxon>Stenosarchaea group</taxon>
        <taxon>Halobacteria</taxon>
        <taxon>Halobacteriales</taxon>
        <taxon>Halorubellaceae</taxon>
        <taxon>Haloarchaeobius</taxon>
    </lineage>
</organism>
<dbReference type="EMBL" id="JBHUDO010000004">
    <property type="protein sequence ID" value="MFD1647768.1"/>
    <property type="molecule type" value="Genomic_DNA"/>
</dbReference>
<dbReference type="RefSeq" id="WP_256401753.1">
    <property type="nucleotide sequence ID" value="NZ_JANHJR010000004.1"/>
</dbReference>
<evidence type="ECO:0000313" key="2">
    <source>
        <dbReference type="Proteomes" id="UP001597034"/>
    </source>
</evidence>
<sequence length="259" mass="29560">MRDPPSDFTFDAYRLLLDTLDACGYESLTMREYLERDRLPDSFVVHRHDVDRKPANSLVFAELEADRGIQSTYYVRTTDEVFQPDLIRRLEALGHEVGLHYESVDRADGDPTLARDVFGRNLAMLRSLVSVDTVCMHGNPLTPHDNRDLWDHAGFAEFDLLGEAYLSMDFEDVVYFSDTGRTWRDGALKVKDHTMGEGDKRVSADSTHELATLFRDHRVSRACVLSHPNRWAGDVVELLVERTKDTATNIVKHGLHQLP</sequence>
<dbReference type="Proteomes" id="UP001597034">
    <property type="component" value="Unassembled WGS sequence"/>
</dbReference>